<feature type="domain" description="K Homology" evidence="5">
    <location>
        <begin position="210"/>
        <end position="275"/>
    </location>
</feature>
<dbReference type="PROSITE" id="PS50084">
    <property type="entry name" value="KH_TYPE_1"/>
    <property type="match status" value="7"/>
</dbReference>
<accession>A0A9W7FZ40</accession>
<feature type="domain" description="K Homology" evidence="5">
    <location>
        <begin position="561"/>
        <end position="627"/>
    </location>
</feature>
<feature type="domain" description="K Homology" evidence="5">
    <location>
        <begin position="346"/>
        <end position="424"/>
    </location>
</feature>
<dbReference type="CDD" id="cd00105">
    <property type="entry name" value="KH-I"/>
    <property type="match status" value="5"/>
</dbReference>
<evidence type="ECO:0000313" key="6">
    <source>
        <dbReference type="EMBL" id="GMI25535.1"/>
    </source>
</evidence>
<comment type="caution">
    <text evidence="6">The sequence shown here is derived from an EMBL/GenBank/DDBJ whole genome shotgun (WGS) entry which is preliminary data.</text>
</comment>
<organism evidence="6 7">
    <name type="scientific">Triparma columacea</name>
    <dbReference type="NCBI Taxonomy" id="722753"/>
    <lineage>
        <taxon>Eukaryota</taxon>
        <taxon>Sar</taxon>
        <taxon>Stramenopiles</taxon>
        <taxon>Ochrophyta</taxon>
        <taxon>Bolidophyceae</taxon>
        <taxon>Parmales</taxon>
        <taxon>Triparmaceae</taxon>
        <taxon>Triparma</taxon>
    </lineage>
</organism>
<keyword evidence="2" id="KW-0694">RNA-binding</keyword>
<feature type="compositionally biased region" description="Acidic residues" evidence="4">
    <location>
        <begin position="1233"/>
        <end position="1245"/>
    </location>
</feature>
<feature type="region of interest" description="Disordered" evidence="4">
    <location>
        <begin position="1104"/>
        <end position="1308"/>
    </location>
</feature>
<evidence type="ECO:0000256" key="1">
    <source>
        <dbReference type="ARBA" id="ARBA00022737"/>
    </source>
</evidence>
<feature type="domain" description="K Homology" evidence="5">
    <location>
        <begin position="427"/>
        <end position="493"/>
    </location>
</feature>
<feature type="domain" description="K Homology" evidence="5">
    <location>
        <begin position="494"/>
        <end position="560"/>
    </location>
</feature>
<dbReference type="SMART" id="SM00322">
    <property type="entry name" value="KH"/>
    <property type="match status" value="11"/>
</dbReference>
<dbReference type="EMBL" id="BRYA01000611">
    <property type="protein sequence ID" value="GMI25535.1"/>
    <property type="molecule type" value="Genomic_DNA"/>
</dbReference>
<dbReference type="SUPFAM" id="SSF54791">
    <property type="entry name" value="Eukaryotic type KH-domain (KH-domain type I)"/>
    <property type="match status" value="7"/>
</dbReference>
<feature type="domain" description="K Homology" evidence="5">
    <location>
        <begin position="631"/>
        <end position="696"/>
    </location>
</feature>
<proteinExistence type="predicted"/>
<feature type="compositionally biased region" description="Basic and acidic residues" evidence="4">
    <location>
        <begin position="1134"/>
        <end position="1146"/>
    </location>
</feature>
<feature type="domain" description="K Homology" evidence="5">
    <location>
        <begin position="276"/>
        <end position="343"/>
    </location>
</feature>
<sequence>MDTNALLETLKARQATWIAERAEVSAQFKALDARLKLQFKQQPKRPTGDPDKYKAEIAKLELKRNTTSMALQDEKALIKQIEKLSQQTKLYTAFHAYQAQTDEMKKNLTALREGLKKKEAAISELHHAVDRLQMAVDLNCKPSEIVEKLVDVPQAYLARVIGKSGSNIKEIESKFKVRCDVLKNEMKIKVSGSDEAASSAIDSIENITLAVDVTIDLRKEVVNSLLSNKAALLNEIQTSLNNIRLSIPKKSNTLTIRGRQDVIDQAIERIKSLDIHAAYLTFTPRELGIVIGKGGETIKELEAAHNVKIEVLSRSEGAADNLQIVGSAHDVEKANNAIELLVSENEVLEEEMEVTQAHRNLFLSDTAAVFKEIQKESGAYLRMSANSQQSNYKSGIPAAPSTMTIKGTRAQISAARTLVEAKIEAYEATVTTIIVDSSALPAIIGKGGENIKIIRKATKATIEIDWDASKIRIQSSDDDQVQKAKEDIMEIVRNNQVEIIAVGQTLLPLLLGVTGKPVRNKIIDEIGVKMEVIQETRDVKVRGTKENIGEAVVCVKEFLAANYTTMYEVAAEDTSLLLGGGAESVIKLLADKFECDVHMQRDTNMVRIRGVQDKVEAAIAELKKTIHGGDGIVVEDLKVAENVMGKVIGKGGAKISEMETTHKIKISALQKSNVLRLRGEEKNVSEAVREILVFVANQKVNETVAVEDPKVLPMLAAKGGLFKKIHSRAVTPVLKGENLRLRGYPEDVEEAKRLLAEESKSGIFEVKVALDECHVKKVGAVSSPHWQRIIDASKASVTIGEAGICIMGRREEVVTALEQTHAFFQFCLNDQFAKADVGAAALTGAFTPGDLLLIGFDTSTTLTRDFVTECLFVRTEKGKEEIGKALENINLKLQSWSKLHVTIKVEDWARPVIIGAKGVTINKLREETKCEISVQGTSIEVSGEDEEAIEKAKLAIEKLLEENKVWSTKLELPKGSMGSFIGKGGANIKVLKAETGGVYDVVDDGSAVEVKGSEEEVGKAKEAIDKWVEDWNEKNFVHVIEDVSSSGQSAVIGSKGDVVRGLQEEYKIRINVLRGDAEERNGSVELTGEKVNVENALEAVKKIVGEGEERERERSGRGGAGSRGGGGGGEEEEEKKKDWSDGKETEGSNEGEGGGEEGDEEEEVKVSKPQYAAIPVGAAPGSFAPVLSKAARKRKNKKERQMKESEGGLESEVGRDLVNMLVFQPPETGAEVGGEEGGEEEEMEEGMAVVKDGRLSPLPRPPPGLGFTPNSKARKRNDEEAEKGDSSNDSDEDETEYFVSRSGFSVRI</sequence>
<evidence type="ECO:0000259" key="5">
    <source>
        <dbReference type="SMART" id="SM00322"/>
    </source>
</evidence>
<evidence type="ECO:0000256" key="3">
    <source>
        <dbReference type="SAM" id="Coils"/>
    </source>
</evidence>
<keyword evidence="3" id="KW-0175">Coiled coil</keyword>
<protein>
    <recommendedName>
        <fullName evidence="5">K Homology domain-containing protein</fullName>
    </recommendedName>
</protein>
<feature type="compositionally biased region" description="Acidic residues" evidence="4">
    <location>
        <begin position="1147"/>
        <end position="1163"/>
    </location>
</feature>
<feature type="domain" description="K Homology" evidence="5">
    <location>
        <begin position="964"/>
        <end position="1029"/>
    </location>
</feature>
<feature type="compositionally biased region" description="Gly residues" evidence="4">
    <location>
        <begin position="1117"/>
        <end position="1128"/>
    </location>
</feature>
<keyword evidence="1" id="KW-0677">Repeat</keyword>
<dbReference type="OrthoDB" id="10027144at2759"/>
<feature type="domain" description="K Homology" evidence="5">
    <location>
        <begin position="1035"/>
        <end position="1105"/>
    </location>
</feature>
<dbReference type="Proteomes" id="UP001165065">
    <property type="component" value="Unassembled WGS sequence"/>
</dbReference>
<gene>
    <name evidence="6" type="ORF">TrCOL_g9108</name>
</gene>
<dbReference type="PANTHER" id="PTHR10288">
    <property type="entry name" value="KH DOMAIN CONTAINING RNA BINDING PROTEIN"/>
    <property type="match status" value="1"/>
</dbReference>
<keyword evidence="7" id="KW-1185">Reference proteome</keyword>
<feature type="coiled-coil region" evidence="3">
    <location>
        <begin position="942"/>
        <end position="969"/>
    </location>
</feature>
<reference evidence="7" key="1">
    <citation type="journal article" date="2023" name="Commun. Biol.">
        <title>Genome analysis of Parmales, the sister group of diatoms, reveals the evolutionary specialization of diatoms from phago-mixotrophs to photoautotrophs.</title>
        <authorList>
            <person name="Ban H."/>
            <person name="Sato S."/>
            <person name="Yoshikawa S."/>
            <person name="Yamada K."/>
            <person name="Nakamura Y."/>
            <person name="Ichinomiya M."/>
            <person name="Sato N."/>
            <person name="Blanc-Mathieu R."/>
            <person name="Endo H."/>
            <person name="Kuwata A."/>
            <person name="Ogata H."/>
        </authorList>
    </citation>
    <scope>NUCLEOTIDE SEQUENCE [LARGE SCALE GENOMIC DNA]</scope>
</reference>
<dbReference type="Gene3D" id="3.30.1370.10">
    <property type="entry name" value="K Homology domain, type 1"/>
    <property type="match status" value="8"/>
</dbReference>
<dbReference type="GO" id="GO:0003723">
    <property type="term" value="F:RNA binding"/>
    <property type="evidence" value="ECO:0007669"/>
    <property type="project" value="UniProtKB-UniRule"/>
</dbReference>
<feature type="compositionally biased region" description="Basic and acidic residues" evidence="4">
    <location>
        <begin position="1104"/>
        <end position="1116"/>
    </location>
</feature>
<dbReference type="InterPro" id="IPR004087">
    <property type="entry name" value="KH_dom"/>
</dbReference>
<dbReference type="InterPro" id="IPR036612">
    <property type="entry name" value="KH_dom_type_1_sf"/>
</dbReference>
<name>A0A9W7FZ40_9STRA</name>
<feature type="domain" description="K Homology" evidence="5">
    <location>
        <begin position="897"/>
        <end position="961"/>
    </location>
</feature>
<feature type="domain" description="K Homology" evidence="5">
    <location>
        <begin position="144"/>
        <end position="209"/>
    </location>
</feature>
<feature type="coiled-coil region" evidence="3">
    <location>
        <begin position="331"/>
        <end position="358"/>
    </location>
</feature>
<dbReference type="Pfam" id="PF00013">
    <property type="entry name" value="KH_1"/>
    <property type="match status" value="7"/>
</dbReference>
<evidence type="ECO:0000313" key="7">
    <source>
        <dbReference type="Proteomes" id="UP001165065"/>
    </source>
</evidence>
<evidence type="ECO:0000256" key="4">
    <source>
        <dbReference type="SAM" id="MobiDB-lite"/>
    </source>
</evidence>
<evidence type="ECO:0000256" key="2">
    <source>
        <dbReference type="PROSITE-ProRule" id="PRU00117"/>
    </source>
</evidence>
<dbReference type="InterPro" id="IPR004088">
    <property type="entry name" value="KH_dom_type_1"/>
</dbReference>